<feature type="transmembrane region" description="Helical" evidence="1">
    <location>
        <begin position="99"/>
        <end position="120"/>
    </location>
</feature>
<name>A0ABQ6NM03_9BACL</name>
<dbReference type="PANTHER" id="PTHR14969:SF13">
    <property type="entry name" value="AT30094P"/>
    <property type="match status" value="1"/>
</dbReference>
<dbReference type="PANTHER" id="PTHR14969">
    <property type="entry name" value="SPHINGOSINE-1-PHOSPHATE PHOSPHOHYDROLASE"/>
    <property type="match status" value="1"/>
</dbReference>
<accession>A0ABQ6NM03</accession>
<proteinExistence type="predicted"/>
<dbReference type="EMBL" id="BTCL01000010">
    <property type="protein sequence ID" value="GMK46121.1"/>
    <property type="molecule type" value="Genomic_DNA"/>
</dbReference>
<gene>
    <name evidence="3" type="ORF">PghCCS26_32490</name>
</gene>
<keyword evidence="1" id="KW-0812">Transmembrane</keyword>
<feature type="transmembrane region" description="Helical" evidence="1">
    <location>
        <begin position="21"/>
        <end position="39"/>
    </location>
</feature>
<feature type="transmembrane region" description="Helical" evidence="1">
    <location>
        <begin position="197"/>
        <end position="217"/>
    </location>
</feature>
<feature type="domain" description="Phosphatidic acid phosphatase type 2/haloperoxidase" evidence="2">
    <location>
        <begin position="99"/>
        <end position="212"/>
    </location>
</feature>
<dbReference type="Proteomes" id="UP001285921">
    <property type="component" value="Unassembled WGS sequence"/>
</dbReference>
<keyword evidence="4" id="KW-1185">Reference proteome</keyword>
<dbReference type="SMART" id="SM00014">
    <property type="entry name" value="acidPPc"/>
    <property type="match status" value="1"/>
</dbReference>
<protein>
    <recommendedName>
        <fullName evidence="2">Phosphatidic acid phosphatase type 2/haloperoxidase domain-containing protein</fullName>
    </recommendedName>
</protein>
<dbReference type="Gene3D" id="1.20.144.10">
    <property type="entry name" value="Phosphatidic acid phosphatase type 2/haloperoxidase"/>
    <property type="match status" value="2"/>
</dbReference>
<evidence type="ECO:0000313" key="3">
    <source>
        <dbReference type="EMBL" id="GMK46121.1"/>
    </source>
</evidence>
<dbReference type="Pfam" id="PF01569">
    <property type="entry name" value="PAP2"/>
    <property type="match status" value="1"/>
</dbReference>
<keyword evidence="1" id="KW-1133">Transmembrane helix</keyword>
<sequence length="223" mass="23800">MPQKARDNSFQEGLIIRKQGWLIGLTASLIIFIADAMLASRHNVSQLDESVADWFASIHSGTLTDVFKAMTTLGSTVGIIAITLLLAIWFAWKQGWKSAVLLIAGVAGAYVVNTLVKSGFDRARPAMAWGIEADGSSFPSGNAMLAIVMYSLATAWVIADSGINRTVKWLTAIIAIALIILMGASRLYFSVHYATDIIGGYAAGFAIVCLVMALAGGKRLSSR</sequence>
<reference evidence="3 4" key="1">
    <citation type="submission" date="2023-05" db="EMBL/GenBank/DDBJ databases">
        <title>Draft genome of Paenibacillus sp. CCS26.</title>
        <authorList>
            <person name="Akita H."/>
            <person name="Shinto Y."/>
            <person name="Kimura Z."/>
        </authorList>
    </citation>
    <scope>NUCLEOTIDE SEQUENCE [LARGE SCALE GENOMIC DNA]</scope>
    <source>
        <strain evidence="3 4">CCS26</strain>
    </source>
</reference>
<dbReference type="InterPro" id="IPR036938">
    <property type="entry name" value="PAP2/HPO_sf"/>
</dbReference>
<evidence type="ECO:0000256" key="1">
    <source>
        <dbReference type="SAM" id="Phobius"/>
    </source>
</evidence>
<keyword evidence="1" id="KW-0472">Membrane</keyword>
<dbReference type="SUPFAM" id="SSF48317">
    <property type="entry name" value="Acid phosphatase/Vanadium-dependent haloperoxidase"/>
    <property type="match status" value="1"/>
</dbReference>
<feature type="transmembrane region" description="Helical" evidence="1">
    <location>
        <begin position="73"/>
        <end position="92"/>
    </location>
</feature>
<evidence type="ECO:0000259" key="2">
    <source>
        <dbReference type="SMART" id="SM00014"/>
    </source>
</evidence>
<evidence type="ECO:0000313" key="4">
    <source>
        <dbReference type="Proteomes" id="UP001285921"/>
    </source>
</evidence>
<comment type="caution">
    <text evidence="3">The sequence shown here is derived from an EMBL/GenBank/DDBJ whole genome shotgun (WGS) entry which is preliminary data.</text>
</comment>
<dbReference type="CDD" id="cd03392">
    <property type="entry name" value="PAP2_like_2"/>
    <property type="match status" value="1"/>
</dbReference>
<dbReference type="InterPro" id="IPR000326">
    <property type="entry name" value="PAP2/HPO"/>
</dbReference>
<dbReference type="RefSeq" id="WP_317980579.1">
    <property type="nucleotide sequence ID" value="NZ_BTCL01000010.1"/>
</dbReference>
<organism evidence="3 4">
    <name type="scientific">Paenibacillus glycanilyticus</name>
    <dbReference type="NCBI Taxonomy" id="126569"/>
    <lineage>
        <taxon>Bacteria</taxon>
        <taxon>Bacillati</taxon>
        <taxon>Bacillota</taxon>
        <taxon>Bacilli</taxon>
        <taxon>Bacillales</taxon>
        <taxon>Paenibacillaceae</taxon>
        <taxon>Paenibacillus</taxon>
    </lineage>
</organism>
<feature type="transmembrane region" description="Helical" evidence="1">
    <location>
        <begin position="170"/>
        <end position="191"/>
    </location>
</feature>
<feature type="transmembrane region" description="Helical" evidence="1">
    <location>
        <begin position="140"/>
        <end position="158"/>
    </location>
</feature>